<feature type="transmembrane region" description="Helical" evidence="5">
    <location>
        <begin position="75"/>
        <end position="94"/>
    </location>
</feature>
<feature type="transmembrane region" description="Helical" evidence="5">
    <location>
        <begin position="44"/>
        <end position="63"/>
    </location>
</feature>
<evidence type="ECO:0000256" key="3">
    <source>
        <dbReference type="ARBA" id="ARBA00022989"/>
    </source>
</evidence>
<feature type="transmembrane region" description="Helical" evidence="5">
    <location>
        <begin position="12"/>
        <end position="32"/>
    </location>
</feature>
<gene>
    <name evidence="6" type="ORF">AB6713_18635</name>
</gene>
<sequence>MARAPRPSRLIPVYIGTSVFGLTYGLSAPLISLALHKQGVGESLIGANAGMYALGVLLVAVSLRRGLAAFGAWPVLGAALLLVALTIPTFWLVWWIPAWFVLRFLLGAASEAVMVVTEAWVSEVSEASARATNMAIYTAALSVGFALGPAILAVFGSDGAAAYLAGCGLALAAFCVLWGSGARPPAFAAGESGPGFLATAASMPLALGATALNAALETSGLSLLPIYAVQQGWPEHGAMLLITVLMVGAILLQLPIGWLGDRVPRPTLMLALALVSIAGALIWPQAMSHRPAAFALLFLWGGAFVGIYTLMVTEVGARFRGGDLIAAYGVMSLAWGAGALAGPVLAGLALEFTQHGLPYFAAAACIAFALPLAWSIARSSHGRRPRGA</sequence>
<evidence type="ECO:0000256" key="4">
    <source>
        <dbReference type="ARBA" id="ARBA00023136"/>
    </source>
</evidence>
<dbReference type="SUPFAM" id="SSF103473">
    <property type="entry name" value="MFS general substrate transporter"/>
    <property type="match status" value="1"/>
</dbReference>
<feature type="transmembrane region" description="Helical" evidence="5">
    <location>
        <begin position="268"/>
        <end position="286"/>
    </location>
</feature>
<evidence type="ECO:0000313" key="6">
    <source>
        <dbReference type="EMBL" id="MEZ0476609.1"/>
    </source>
</evidence>
<feature type="transmembrane region" description="Helical" evidence="5">
    <location>
        <begin position="100"/>
        <end position="122"/>
    </location>
</feature>
<feature type="transmembrane region" description="Helical" evidence="5">
    <location>
        <begin position="134"/>
        <end position="155"/>
    </location>
</feature>
<dbReference type="InterPro" id="IPR047200">
    <property type="entry name" value="MFS_YcaD-like"/>
</dbReference>
<dbReference type="CDD" id="cd17477">
    <property type="entry name" value="MFS_YcaD_like"/>
    <property type="match status" value="1"/>
</dbReference>
<dbReference type="PANTHER" id="PTHR23521:SF3">
    <property type="entry name" value="MFS TRANSPORTER"/>
    <property type="match status" value="1"/>
</dbReference>
<feature type="transmembrane region" description="Helical" evidence="5">
    <location>
        <begin position="356"/>
        <end position="377"/>
    </location>
</feature>
<keyword evidence="3 5" id="KW-1133">Transmembrane helix</keyword>
<feature type="transmembrane region" description="Helical" evidence="5">
    <location>
        <begin position="325"/>
        <end position="350"/>
    </location>
</feature>
<feature type="transmembrane region" description="Helical" evidence="5">
    <location>
        <begin position="194"/>
        <end position="216"/>
    </location>
</feature>
<dbReference type="PRINTS" id="PR01035">
    <property type="entry name" value="TCRTETA"/>
</dbReference>
<evidence type="ECO:0000256" key="5">
    <source>
        <dbReference type="SAM" id="Phobius"/>
    </source>
</evidence>
<accession>A0ABV4HV28</accession>
<organism evidence="6 7">
    <name type="scientific">Luteimonas salinilitoris</name>
    <dbReference type="NCBI Taxonomy" id="3237697"/>
    <lineage>
        <taxon>Bacteria</taxon>
        <taxon>Pseudomonadati</taxon>
        <taxon>Pseudomonadota</taxon>
        <taxon>Gammaproteobacteria</taxon>
        <taxon>Lysobacterales</taxon>
        <taxon>Lysobacteraceae</taxon>
        <taxon>Luteimonas</taxon>
    </lineage>
</organism>
<dbReference type="Pfam" id="PF07690">
    <property type="entry name" value="MFS_1"/>
    <property type="match status" value="1"/>
</dbReference>
<reference evidence="6 7" key="1">
    <citation type="submission" date="2024-07" db="EMBL/GenBank/DDBJ databases">
        <title>Luteimonas salilacus sp. nov., isolated from the shore soil of Salt Lake in Tibet of China.</title>
        <authorList>
            <person name="Zhang X."/>
            <person name="Li A."/>
        </authorList>
    </citation>
    <scope>NUCLEOTIDE SEQUENCE [LARGE SCALE GENOMIC DNA]</scope>
    <source>
        <strain evidence="6 7">B3-2-R+30</strain>
    </source>
</reference>
<keyword evidence="2 5" id="KW-0812">Transmembrane</keyword>
<keyword evidence="4 5" id="KW-0472">Membrane</keyword>
<dbReference type="InterPro" id="IPR036259">
    <property type="entry name" value="MFS_trans_sf"/>
</dbReference>
<dbReference type="RefSeq" id="WP_370565711.1">
    <property type="nucleotide sequence ID" value="NZ_JBFWIB010000023.1"/>
</dbReference>
<dbReference type="InterPro" id="IPR001958">
    <property type="entry name" value="Tet-R_TetA/multi-R_MdtG-like"/>
</dbReference>
<comment type="caution">
    <text evidence="6">The sequence shown here is derived from an EMBL/GenBank/DDBJ whole genome shotgun (WGS) entry which is preliminary data.</text>
</comment>
<dbReference type="Gene3D" id="1.20.1250.20">
    <property type="entry name" value="MFS general substrate transporter like domains"/>
    <property type="match status" value="2"/>
</dbReference>
<name>A0ABV4HV28_9GAMM</name>
<feature type="transmembrane region" description="Helical" evidence="5">
    <location>
        <begin position="292"/>
        <end position="313"/>
    </location>
</feature>
<feature type="transmembrane region" description="Helical" evidence="5">
    <location>
        <begin position="161"/>
        <end position="182"/>
    </location>
</feature>
<comment type="subcellular location">
    <subcellularLocation>
        <location evidence="1">Membrane</location>
        <topology evidence="1">Multi-pass membrane protein</topology>
    </subcellularLocation>
</comment>
<proteinExistence type="predicted"/>
<dbReference type="InterPro" id="IPR011701">
    <property type="entry name" value="MFS"/>
</dbReference>
<evidence type="ECO:0000256" key="2">
    <source>
        <dbReference type="ARBA" id="ARBA00022692"/>
    </source>
</evidence>
<feature type="transmembrane region" description="Helical" evidence="5">
    <location>
        <begin position="236"/>
        <end position="256"/>
    </location>
</feature>
<evidence type="ECO:0000256" key="1">
    <source>
        <dbReference type="ARBA" id="ARBA00004141"/>
    </source>
</evidence>
<dbReference type="Proteomes" id="UP001566331">
    <property type="component" value="Unassembled WGS sequence"/>
</dbReference>
<dbReference type="PANTHER" id="PTHR23521">
    <property type="entry name" value="TRANSPORTER MFS SUPERFAMILY"/>
    <property type="match status" value="1"/>
</dbReference>
<protein>
    <submittedName>
        <fullName evidence="6">MFS transporter</fullName>
    </submittedName>
</protein>
<evidence type="ECO:0000313" key="7">
    <source>
        <dbReference type="Proteomes" id="UP001566331"/>
    </source>
</evidence>
<dbReference type="EMBL" id="JBFWIC010000041">
    <property type="protein sequence ID" value="MEZ0476609.1"/>
    <property type="molecule type" value="Genomic_DNA"/>
</dbReference>
<keyword evidence="7" id="KW-1185">Reference proteome</keyword>